<gene>
    <name evidence="8" type="ORF">GUJ93_ZPchr0005g16111</name>
</gene>
<keyword evidence="3" id="KW-0418">Kinase</keyword>
<keyword evidence="9" id="KW-1185">Reference proteome</keyword>
<evidence type="ECO:0000256" key="5">
    <source>
        <dbReference type="ARBA" id="ARBA00048679"/>
    </source>
</evidence>
<feature type="domain" description="Protein kinase" evidence="7">
    <location>
        <begin position="1"/>
        <end position="114"/>
    </location>
</feature>
<dbReference type="GO" id="GO:0004674">
    <property type="term" value="F:protein serine/threonine kinase activity"/>
    <property type="evidence" value="ECO:0007669"/>
    <property type="project" value="UniProtKB-KW"/>
</dbReference>
<protein>
    <recommendedName>
        <fullName evidence="1">non-specific serine/threonine protein kinase</fullName>
        <ecNumber evidence="1">2.7.11.1</ecNumber>
    </recommendedName>
</protein>
<dbReference type="OrthoDB" id="4062651at2759"/>
<proteinExistence type="predicted"/>
<evidence type="ECO:0000259" key="7">
    <source>
        <dbReference type="PROSITE" id="PS50011"/>
    </source>
</evidence>
<reference evidence="8" key="1">
    <citation type="journal article" date="2021" name="bioRxiv">
        <title>Whole Genome Assembly and Annotation of Northern Wild Rice, Zizania palustris L., Supports a Whole Genome Duplication in the Zizania Genus.</title>
        <authorList>
            <person name="Haas M."/>
            <person name="Kono T."/>
            <person name="Macchietto M."/>
            <person name="Millas R."/>
            <person name="McGilp L."/>
            <person name="Shao M."/>
            <person name="Duquette J."/>
            <person name="Hirsch C.N."/>
            <person name="Kimball J."/>
        </authorList>
    </citation>
    <scope>NUCLEOTIDE SEQUENCE</scope>
    <source>
        <tissue evidence="8">Fresh leaf tissue</tissue>
    </source>
</reference>
<dbReference type="EC" id="2.7.11.1" evidence="1"/>
<comment type="catalytic activity">
    <reaction evidence="5">
        <text>L-seryl-[protein] + ATP = O-phospho-L-seryl-[protein] + ADP + H(+)</text>
        <dbReference type="Rhea" id="RHEA:17989"/>
        <dbReference type="Rhea" id="RHEA-COMP:9863"/>
        <dbReference type="Rhea" id="RHEA-COMP:11604"/>
        <dbReference type="ChEBI" id="CHEBI:15378"/>
        <dbReference type="ChEBI" id="CHEBI:29999"/>
        <dbReference type="ChEBI" id="CHEBI:30616"/>
        <dbReference type="ChEBI" id="CHEBI:83421"/>
        <dbReference type="ChEBI" id="CHEBI:456216"/>
        <dbReference type="EC" id="2.7.11.1"/>
    </reaction>
</comment>
<keyword evidence="2" id="KW-0723">Serine/threonine-protein kinase</keyword>
<dbReference type="PROSITE" id="PS50011">
    <property type="entry name" value="PROTEIN_KINASE_DOM"/>
    <property type="match status" value="1"/>
</dbReference>
<evidence type="ECO:0000313" key="8">
    <source>
        <dbReference type="EMBL" id="KAG8066909.1"/>
    </source>
</evidence>
<dbReference type="EMBL" id="JAAALK010000284">
    <property type="protein sequence ID" value="KAG8066909.1"/>
    <property type="molecule type" value="Genomic_DNA"/>
</dbReference>
<evidence type="ECO:0000256" key="6">
    <source>
        <dbReference type="SAM" id="MobiDB-lite"/>
    </source>
</evidence>
<evidence type="ECO:0000256" key="4">
    <source>
        <dbReference type="ARBA" id="ARBA00047899"/>
    </source>
</evidence>
<dbReference type="Proteomes" id="UP000729402">
    <property type="component" value="Unassembled WGS sequence"/>
</dbReference>
<evidence type="ECO:0000256" key="3">
    <source>
        <dbReference type="ARBA" id="ARBA00022777"/>
    </source>
</evidence>
<evidence type="ECO:0000256" key="2">
    <source>
        <dbReference type="ARBA" id="ARBA00022527"/>
    </source>
</evidence>
<dbReference type="PROSITE" id="PS00108">
    <property type="entry name" value="PROTEIN_KINASE_ST"/>
    <property type="match status" value="1"/>
</dbReference>
<dbReference type="InterPro" id="IPR050588">
    <property type="entry name" value="WNK_Ser-Thr_kinase"/>
</dbReference>
<comment type="catalytic activity">
    <reaction evidence="4">
        <text>L-threonyl-[protein] + ATP = O-phospho-L-threonyl-[protein] + ADP + H(+)</text>
        <dbReference type="Rhea" id="RHEA:46608"/>
        <dbReference type="Rhea" id="RHEA-COMP:11060"/>
        <dbReference type="Rhea" id="RHEA-COMP:11605"/>
        <dbReference type="ChEBI" id="CHEBI:15378"/>
        <dbReference type="ChEBI" id="CHEBI:30013"/>
        <dbReference type="ChEBI" id="CHEBI:30616"/>
        <dbReference type="ChEBI" id="CHEBI:61977"/>
        <dbReference type="ChEBI" id="CHEBI:456216"/>
        <dbReference type="EC" id="2.7.11.1"/>
    </reaction>
</comment>
<evidence type="ECO:0000313" key="9">
    <source>
        <dbReference type="Proteomes" id="UP000729402"/>
    </source>
</evidence>
<dbReference type="Pfam" id="PF00069">
    <property type="entry name" value="Pkinase"/>
    <property type="match status" value="1"/>
</dbReference>
<dbReference type="InterPro" id="IPR000719">
    <property type="entry name" value="Prot_kinase_dom"/>
</dbReference>
<evidence type="ECO:0000256" key="1">
    <source>
        <dbReference type="ARBA" id="ARBA00012513"/>
    </source>
</evidence>
<comment type="caution">
    <text evidence="8">The sequence shown here is derived from an EMBL/GenBank/DDBJ whole genome shotgun (WGS) entry which is preliminary data.</text>
</comment>
<dbReference type="PANTHER" id="PTHR13902">
    <property type="entry name" value="SERINE/THREONINE-PROTEIN KINASE WNK WITH NO LYSINE -RELATED"/>
    <property type="match status" value="1"/>
</dbReference>
<name>A0A8J5T2B9_ZIZPA</name>
<organism evidence="8 9">
    <name type="scientific">Zizania palustris</name>
    <name type="common">Northern wild rice</name>
    <dbReference type="NCBI Taxonomy" id="103762"/>
    <lineage>
        <taxon>Eukaryota</taxon>
        <taxon>Viridiplantae</taxon>
        <taxon>Streptophyta</taxon>
        <taxon>Embryophyta</taxon>
        <taxon>Tracheophyta</taxon>
        <taxon>Spermatophyta</taxon>
        <taxon>Magnoliopsida</taxon>
        <taxon>Liliopsida</taxon>
        <taxon>Poales</taxon>
        <taxon>Poaceae</taxon>
        <taxon>BOP clade</taxon>
        <taxon>Oryzoideae</taxon>
        <taxon>Oryzeae</taxon>
        <taxon>Zizaniinae</taxon>
        <taxon>Zizania</taxon>
    </lineage>
</organism>
<feature type="region of interest" description="Disordered" evidence="6">
    <location>
        <begin position="1"/>
        <end position="52"/>
    </location>
</feature>
<dbReference type="GO" id="GO:0005524">
    <property type="term" value="F:ATP binding"/>
    <property type="evidence" value="ECO:0007669"/>
    <property type="project" value="InterPro"/>
</dbReference>
<reference evidence="8" key="2">
    <citation type="submission" date="2021-02" db="EMBL/GenBank/DDBJ databases">
        <authorList>
            <person name="Kimball J.A."/>
            <person name="Haas M.W."/>
            <person name="Macchietto M."/>
            <person name="Kono T."/>
            <person name="Duquette J."/>
            <person name="Shao M."/>
        </authorList>
    </citation>
    <scope>NUCLEOTIDE SEQUENCE</scope>
    <source>
        <tissue evidence="8">Fresh leaf tissue</tissue>
    </source>
</reference>
<sequence length="114" mass="12312">MFGDTRPRHTGPPATARPRDATQAAGAGCGDSSPRSTPPAAGSPRPLGATGGYRIKHKKVDIRALTKWSRQILNGLVYLHTLHNHDPPVIHRDLKCDNIFVNGNLQGQVKIGDF</sequence>
<dbReference type="InterPro" id="IPR008271">
    <property type="entry name" value="Ser/Thr_kinase_AS"/>
</dbReference>
<dbReference type="AlphaFoldDB" id="A0A8J5T2B9"/>
<keyword evidence="3" id="KW-0808">Transferase</keyword>
<accession>A0A8J5T2B9</accession>